<dbReference type="SUPFAM" id="SSF55174">
    <property type="entry name" value="Alpha-L RNA-binding motif"/>
    <property type="match status" value="1"/>
</dbReference>
<comment type="caution">
    <text evidence="2">The sequence shown here is derived from an EMBL/GenBank/DDBJ whole genome shotgun (WGS) entry which is preliminary data.</text>
</comment>
<reference evidence="2 3" key="1">
    <citation type="journal article" date="2020" name="Int. J. Syst. Evol. Microbiol.">
        <title>Ureaplasma miroungigenitalium sp. nov. isolated from northern elephant seals (Mirounga angustirostris) and Ureaplasma zalophigenitalium sp. nov. isolated from California sea lions (Zalophus californianus).</title>
        <authorList>
            <person name="Volokhov D.V."/>
            <person name="Gulland F.M."/>
            <person name="Gao Y."/>
            <person name="Chizhikov V.E."/>
        </authorList>
    </citation>
    <scope>NUCLEOTIDE SEQUENCE [LARGE SCALE GENOMIC DNA]</scope>
    <source>
        <strain evidence="2 3">CSL7644-GEN</strain>
    </source>
</reference>
<keyword evidence="3" id="KW-1185">Reference proteome</keyword>
<evidence type="ECO:0000313" key="2">
    <source>
        <dbReference type="EMBL" id="MCV3753793.1"/>
    </source>
</evidence>
<dbReference type="NCBIfam" id="TIGR02988">
    <property type="entry name" value="YaaA_near_RecF"/>
    <property type="match status" value="1"/>
</dbReference>
<evidence type="ECO:0000313" key="3">
    <source>
        <dbReference type="Proteomes" id="UP001207252"/>
    </source>
</evidence>
<keyword evidence="1" id="KW-0694">RNA-binding</keyword>
<dbReference type="Proteomes" id="UP001207252">
    <property type="component" value="Unassembled WGS sequence"/>
</dbReference>
<dbReference type="PROSITE" id="PS50889">
    <property type="entry name" value="S4"/>
    <property type="match status" value="1"/>
</dbReference>
<accession>A0ABT3BNP3</accession>
<proteinExistence type="predicted"/>
<dbReference type="Pfam" id="PF13275">
    <property type="entry name" value="S4_2"/>
    <property type="match status" value="1"/>
</dbReference>
<protein>
    <submittedName>
        <fullName evidence="2">S4 domain-containing protein YaaA</fullName>
    </submittedName>
</protein>
<name>A0ABT3BNP3_9BACT</name>
<dbReference type="Gene3D" id="3.10.290.10">
    <property type="entry name" value="RNA-binding S4 domain"/>
    <property type="match status" value="1"/>
</dbReference>
<dbReference type="EMBL" id="JAOXHJ010000001">
    <property type="protein sequence ID" value="MCV3753793.1"/>
    <property type="molecule type" value="Genomic_DNA"/>
</dbReference>
<dbReference type="InterPro" id="IPR036986">
    <property type="entry name" value="S4_RNA-bd_sf"/>
</dbReference>
<organism evidence="2 3">
    <name type="scientific">Ureaplasma zalophigenitalium</name>
    <dbReference type="NCBI Taxonomy" id="907723"/>
    <lineage>
        <taxon>Bacteria</taxon>
        <taxon>Bacillati</taxon>
        <taxon>Mycoplasmatota</taxon>
        <taxon>Mycoplasmoidales</taxon>
        <taxon>Mycoplasmoidaceae</taxon>
        <taxon>Ureaplasma</taxon>
    </lineage>
</organism>
<sequence length="74" mass="8561">MKKILITTEYITLGQFLKLSNAISSGSQAKFFLLSNDVLVNGDKDERRGRKLYHADKIKIQDEEYQIVQQNKDN</sequence>
<dbReference type="InterPro" id="IPR014330">
    <property type="entry name" value="RNA-bd_S4-rel_YaaA"/>
</dbReference>
<evidence type="ECO:0000256" key="1">
    <source>
        <dbReference type="PROSITE-ProRule" id="PRU00182"/>
    </source>
</evidence>
<dbReference type="RefSeq" id="WP_263817596.1">
    <property type="nucleotide sequence ID" value="NZ_JAOXHJ010000001.1"/>
</dbReference>
<gene>
    <name evidence="2" type="primary">yaaA</name>
    <name evidence="2" type="ORF">OF365_00105</name>
</gene>